<protein>
    <submittedName>
        <fullName evidence="1">Uncharacterized protein</fullName>
    </submittedName>
</protein>
<evidence type="ECO:0000313" key="2">
    <source>
        <dbReference type="Proteomes" id="UP000664167"/>
    </source>
</evidence>
<dbReference type="EMBL" id="JAFLRJ010000270">
    <property type="protein sequence ID" value="MBO0515279.1"/>
    <property type="molecule type" value="Genomic_DNA"/>
</dbReference>
<dbReference type="Proteomes" id="UP000664167">
    <property type="component" value="Unassembled WGS sequence"/>
</dbReference>
<sequence>MERVSTSPRRRKALLWFLAVCVAWIVAVAVWAAVSLLAPAREGAEEAVERKAGMHHDQHHPEMRFYVPTYAKTGKDGAAVLRYEVGDSIDSSVADFLRTYDVTAEPKRTGPSGETYTDRFGDVRRVFTVAYDRSPDPLDTYGSPAHITVRATPLHTAKTDQQISLRNR</sequence>
<organism evidence="1 2">
    <name type="scientific">Streptomyces beijiangensis</name>
    <dbReference type="NCBI Taxonomy" id="163361"/>
    <lineage>
        <taxon>Bacteria</taxon>
        <taxon>Bacillati</taxon>
        <taxon>Actinomycetota</taxon>
        <taxon>Actinomycetes</taxon>
        <taxon>Kitasatosporales</taxon>
        <taxon>Streptomycetaceae</taxon>
        <taxon>Streptomyces</taxon>
    </lineage>
</organism>
<comment type="caution">
    <text evidence="1">The sequence shown here is derived from an EMBL/GenBank/DDBJ whole genome shotgun (WGS) entry which is preliminary data.</text>
</comment>
<gene>
    <name evidence="1" type="ORF">J0695_26315</name>
</gene>
<accession>A0A939FBL2</accession>
<keyword evidence="2" id="KW-1185">Reference proteome</keyword>
<evidence type="ECO:0000313" key="1">
    <source>
        <dbReference type="EMBL" id="MBO0515279.1"/>
    </source>
</evidence>
<name>A0A939FBL2_9ACTN</name>
<reference evidence="1" key="1">
    <citation type="submission" date="2021-03" db="EMBL/GenBank/DDBJ databases">
        <title>Streptomyces poriferae sp. nov., a novel marine sponge-derived Actinobacteria species with anti-MRSA activity.</title>
        <authorList>
            <person name="Sandoval-Powers M."/>
            <person name="Kralova S."/>
            <person name="Nguyen G.-S."/>
            <person name="Fawwal D."/>
            <person name="Degnes K."/>
            <person name="Klinkenberg G."/>
            <person name="Sletta H."/>
            <person name="Wentzel A."/>
            <person name="Liles M.R."/>
        </authorList>
    </citation>
    <scope>NUCLEOTIDE SEQUENCE</scope>
    <source>
        <strain evidence="1">DSM 41794</strain>
    </source>
</reference>
<dbReference type="RefSeq" id="WP_206965958.1">
    <property type="nucleotide sequence ID" value="NZ_BAAAJJ010000001.1"/>
</dbReference>
<dbReference type="AlphaFoldDB" id="A0A939FBL2"/>
<proteinExistence type="predicted"/>